<dbReference type="EMBL" id="PYGA01000005">
    <property type="protein sequence ID" value="PSK98523.1"/>
    <property type="molecule type" value="Genomic_DNA"/>
</dbReference>
<dbReference type="PRINTS" id="PR00359">
    <property type="entry name" value="BP450"/>
</dbReference>
<dbReference type="PRINTS" id="PR00385">
    <property type="entry name" value="P450"/>
</dbReference>
<evidence type="ECO:0000256" key="7">
    <source>
        <dbReference type="RuleBase" id="RU000461"/>
    </source>
</evidence>
<keyword evidence="6 7" id="KW-0503">Monooxygenase</keyword>
<evidence type="ECO:0000256" key="4">
    <source>
        <dbReference type="ARBA" id="ARBA00023002"/>
    </source>
</evidence>
<proteinExistence type="inferred from homology"/>
<comment type="similarity">
    <text evidence="1 7">Belongs to the cytochrome P450 family.</text>
</comment>
<keyword evidence="2 7" id="KW-0349">Heme</keyword>
<dbReference type="InterPro" id="IPR001128">
    <property type="entry name" value="Cyt_P450"/>
</dbReference>
<comment type="caution">
    <text evidence="8">The sequence shown here is derived from an EMBL/GenBank/DDBJ whole genome shotgun (WGS) entry which is preliminary data.</text>
</comment>
<dbReference type="PANTHER" id="PTHR46696:SF1">
    <property type="entry name" value="CYTOCHROME P450 YJIB-RELATED"/>
    <property type="match status" value="1"/>
</dbReference>
<dbReference type="InterPro" id="IPR036396">
    <property type="entry name" value="Cyt_P450_sf"/>
</dbReference>
<dbReference type="PROSITE" id="PS00086">
    <property type="entry name" value="CYTOCHROME_P450"/>
    <property type="match status" value="1"/>
</dbReference>
<evidence type="ECO:0000256" key="5">
    <source>
        <dbReference type="ARBA" id="ARBA00023004"/>
    </source>
</evidence>
<dbReference type="SUPFAM" id="SSF48264">
    <property type="entry name" value="Cytochrome P450"/>
    <property type="match status" value="1"/>
</dbReference>
<dbReference type="InterPro" id="IPR002397">
    <property type="entry name" value="Cyt_P450_B"/>
</dbReference>
<dbReference type="RefSeq" id="WP_106582595.1">
    <property type="nucleotide sequence ID" value="NZ_PYGA01000005.1"/>
</dbReference>
<dbReference type="Pfam" id="PF00067">
    <property type="entry name" value="p450"/>
    <property type="match status" value="1"/>
</dbReference>
<keyword evidence="4 7" id="KW-0560">Oxidoreductase</keyword>
<gene>
    <name evidence="8" type="ORF">CLV63_105197</name>
</gene>
<keyword evidence="3 7" id="KW-0479">Metal-binding</keyword>
<evidence type="ECO:0000256" key="2">
    <source>
        <dbReference type="ARBA" id="ARBA00022617"/>
    </source>
</evidence>
<evidence type="ECO:0000313" key="8">
    <source>
        <dbReference type="EMBL" id="PSK98523.1"/>
    </source>
</evidence>
<dbReference type="AlphaFoldDB" id="A0A2P8DMS8"/>
<dbReference type="PANTHER" id="PTHR46696">
    <property type="entry name" value="P450, PUTATIVE (EUROFUNG)-RELATED"/>
    <property type="match status" value="1"/>
</dbReference>
<organism evidence="8 9">
    <name type="scientific">Murinocardiopsis flavida</name>
    <dbReference type="NCBI Taxonomy" id="645275"/>
    <lineage>
        <taxon>Bacteria</taxon>
        <taxon>Bacillati</taxon>
        <taxon>Actinomycetota</taxon>
        <taxon>Actinomycetes</taxon>
        <taxon>Streptosporangiales</taxon>
        <taxon>Nocardiopsidaceae</taxon>
        <taxon>Murinocardiopsis</taxon>
    </lineage>
</organism>
<dbReference type="GO" id="GO:0005506">
    <property type="term" value="F:iron ion binding"/>
    <property type="evidence" value="ECO:0007669"/>
    <property type="project" value="InterPro"/>
</dbReference>
<sequence>MNVQETLRSTAQITRAFGETWIRGRVLDDPFSRLYLREGMLDPYPVHRRLRAAGPVTRSSAGVWLITGHRIGGEVLRDPRFGVRAEPYRIGEPGPLEYRAGAEHDFSIMHIDPPDHGRLRRIAAPAFSPKMMRHYRPRIEQVTHRLLDAAQRKGGFDLMADIASPLPITVISDLIGVPDGDFERFAEYGRVVARSIDGVRSPRHAQELARATRDLYALFAELVPERAGSDGDDVITRLAGALDEGRLTPAELLSLTWVLLIAGFETTVNLIGNGMLALLANPGQWRLLCERPDLAPKVVEEVLRYDSPAQATIRIANEHVWLAGQRIARGDQVFVLMGAAGRDPAVYPDPERFDITREDPAPHIAFGSGPHYCIGAPLARLEGEVFFRAVAERMPDLVRRGLPTRRRMMSLRGLAHFPLWHPAPRT</sequence>
<evidence type="ECO:0000256" key="1">
    <source>
        <dbReference type="ARBA" id="ARBA00010617"/>
    </source>
</evidence>
<dbReference type="FunFam" id="1.10.630.10:FF:000018">
    <property type="entry name" value="Cytochrome P450 monooxygenase"/>
    <property type="match status" value="1"/>
</dbReference>
<dbReference type="GO" id="GO:0016705">
    <property type="term" value="F:oxidoreductase activity, acting on paired donors, with incorporation or reduction of molecular oxygen"/>
    <property type="evidence" value="ECO:0007669"/>
    <property type="project" value="InterPro"/>
</dbReference>
<evidence type="ECO:0000256" key="6">
    <source>
        <dbReference type="ARBA" id="ARBA00023033"/>
    </source>
</evidence>
<evidence type="ECO:0008006" key="10">
    <source>
        <dbReference type="Google" id="ProtNLM"/>
    </source>
</evidence>
<protein>
    <recommendedName>
        <fullName evidence="10">Cytochrome P450</fullName>
    </recommendedName>
</protein>
<reference evidence="8 9" key="1">
    <citation type="submission" date="2018-03" db="EMBL/GenBank/DDBJ databases">
        <title>Genomic Encyclopedia of Archaeal and Bacterial Type Strains, Phase II (KMG-II): from individual species to whole genera.</title>
        <authorList>
            <person name="Goeker M."/>
        </authorList>
    </citation>
    <scope>NUCLEOTIDE SEQUENCE [LARGE SCALE GENOMIC DNA]</scope>
    <source>
        <strain evidence="8 9">DSM 45312</strain>
    </source>
</reference>
<dbReference type="OrthoDB" id="4133219at2"/>
<accession>A0A2P8DMS8</accession>
<evidence type="ECO:0000256" key="3">
    <source>
        <dbReference type="ARBA" id="ARBA00022723"/>
    </source>
</evidence>
<keyword evidence="5 7" id="KW-0408">Iron</keyword>
<dbReference type="GO" id="GO:0020037">
    <property type="term" value="F:heme binding"/>
    <property type="evidence" value="ECO:0007669"/>
    <property type="project" value="InterPro"/>
</dbReference>
<name>A0A2P8DMS8_9ACTN</name>
<dbReference type="Proteomes" id="UP000240542">
    <property type="component" value="Unassembled WGS sequence"/>
</dbReference>
<dbReference type="GO" id="GO:0004497">
    <property type="term" value="F:monooxygenase activity"/>
    <property type="evidence" value="ECO:0007669"/>
    <property type="project" value="UniProtKB-KW"/>
</dbReference>
<dbReference type="CDD" id="cd20625">
    <property type="entry name" value="CYP164-like"/>
    <property type="match status" value="1"/>
</dbReference>
<keyword evidence="9" id="KW-1185">Reference proteome</keyword>
<evidence type="ECO:0000313" key="9">
    <source>
        <dbReference type="Proteomes" id="UP000240542"/>
    </source>
</evidence>
<dbReference type="InterPro" id="IPR017972">
    <property type="entry name" value="Cyt_P450_CS"/>
</dbReference>
<dbReference type="Gene3D" id="1.10.630.10">
    <property type="entry name" value="Cytochrome P450"/>
    <property type="match status" value="1"/>
</dbReference>